<keyword evidence="9 11" id="KW-0030">Aminoacyl-tRNA synthetase</keyword>
<evidence type="ECO:0000256" key="4">
    <source>
        <dbReference type="ARBA" id="ARBA00022490"/>
    </source>
</evidence>
<dbReference type="EMBL" id="WTUW01000009">
    <property type="protein sequence ID" value="MZR32073.1"/>
    <property type="molecule type" value="Genomic_DNA"/>
</dbReference>
<dbReference type="InterPro" id="IPR015944">
    <property type="entry name" value="Gly-tRNA-synth_bsu"/>
</dbReference>
<keyword evidence="8 11" id="KW-0648">Protein biosynthesis</keyword>
<dbReference type="GO" id="GO:0006420">
    <property type="term" value="P:arginyl-tRNA aminoacylation"/>
    <property type="evidence" value="ECO:0007669"/>
    <property type="project" value="InterPro"/>
</dbReference>
<keyword evidence="5 11" id="KW-0436">Ligase</keyword>
<evidence type="ECO:0000256" key="11">
    <source>
        <dbReference type="HAMAP-Rule" id="MF_00255"/>
    </source>
</evidence>
<evidence type="ECO:0000259" key="12">
    <source>
        <dbReference type="Pfam" id="PF05746"/>
    </source>
</evidence>
<evidence type="ECO:0000256" key="1">
    <source>
        <dbReference type="ARBA" id="ARBA00004496"/>
    </source>
</evidence>
<evidence type="ECO:0000256" key="8">
    <source>
        <dbReference type="ARBA" id="ARBA00022917"/>
    </source>
</evidence>
<dbReference type="PANTHER" id="PTHR30075">
    <property type="entry name" value="GLYCYL-TRNA SYNTHETASE"/>
    <property type="match status" value="1"/>
</dbReference>
<comment type="similarity">
    <text evidence="2 11">Belongs to the class-II aminoacyl-tRNA synthetase family.</text>
</comment>
<dbReference type="Proteomes" id="UP000476030">
    <property type="component" value="Unassembled WGS sequence"/>
</dbReference>
<sequence>MAELLLELFSEEIPARMQNKAADDLVRLVSAGLKDAGLAFESARGFATARRLALVIDGLPVAQEDTSEERRGPRVGAPDKAVEGFLKSAGLSRDQLEERETEKGSFYYAVIESKGRPTIEVLPALLNAAISAVPWPKPMKWGSYSARWVRPLHNILCLFDGKTVPMSWEHLTANDQTFGHRFMAPEAITVKDFADYQARLKTALVVLDATERERIIAADAGRLAENEGLTLIDDPALLTEVAGLVEWPESLIGSIDTSFLEVPQEALISAMRSHQKYFSLAGKDGKMAPRFIVVANLRAEDGGKLITAGNERVLSARLSDAKFFWDKDREKTLESRVPDLEKIIFHAKLGTVREKVERVIKLTAEIAPFVPNADADLAARAALLAKADLTTEMVGEFADLQGLMGRYYASHDGENAAVATAIEEHYSPLGPKDTCPSEPTSVIVALADKIDTLTGFYAINEKPTGSKDPYALRRAALGVIRLVLENNLRLPLLEIFEKAGALQSVSEILDANELLDFFADRLKVHLKEQNVRHDYISAAFGQGGEDDLVRLMARVGALSNFLGSDDGANLLIAYRRAANILRIEEKKDGVSYGQPVEEGLLDNAAETALHERITEVSGLVSGALAHDGFEAAGTAAATLRKPVDAFFDKVTVNAEDAALRANRLRLLSTIRNLLDQFADFSKIEG</sequence>
<dbReference type="GO" id="GO:0004814">
    <property type="term" value="F:arginine-tRNA ligase activity"/>
    <property type="evidence" value="ECO:0007669"/>
    <property type="project" value="InterPro"/>
</dbReference>
<dbReference type="Pfam" id="PF02092">
    <property type="entry name" value="tRNA_synt_2f"/>
    <property type="match status" value="1"/>
</dbReference>
<comment type="subunit">
    <text evidence="3 11">Tetramer of two alpha and two beta subunits.</text>
</comment>
<dbReference type="RefSeq" id="WP_161316648.1">
    <property type="nucleotide sequence ID" value="NZ_WTUW01000009.1"/>
</dbReference>
<evidence type="ECO:0000256" key="10">
    <source>
        <dbReference type="ARBA" id="ARBA00047937"/>
    </source>
</evidence>
<comment type="catalytic activity">
    <reaction evidence="10 11">
        <text>tRNA(Gly) + glycine + ATP = glycyl-tRNA(Gly) + AMP + diphosphate</text>
        <dbReference type="Rhea" id="RHEA:16013"/>
        <dbReference type="Rhea" id="RHEA-COMP:9664"/>
        <dbReference type="Rhea" id="RHEA-COMP:9683"/>
        <dbReference type="ChEBI" id="CHEBI:30616"/>
        <dbReference type="ChEBI" id="CHEBI:33019"/>
        <dbReference type="ChEBI" id="CHEBI:57305"/>
        <dbReference type="ChEBI" id="CHEBI:78442"/>
        <dbReference type="ChEBI" id="CHEBI:78522"/>
        <dbReference type="ChEBI" id="CHEBI:456215"/>
        <dbReference type="EC" id="6.1.1.14"/>
    </reaction>
</comment>
<keyword evidence="14" id="KW-1185">Reference proteome</keyword>
<keyword evidence="7 11" id="KW-0067">ATP-binding</keyword>
<evidence type="ECO:0000256" key="7">
    <source>
        <dbReference type="ARBA" id="ARBA00022840"/>
    </source>
</evidence>
<evidence type="ECO:0000313" key="14">
    <source>
        <dbReference type="Proteomes" id="UP000476030"/>
    </source>
</evidence>
<dbReference type="GO" id="GO:0005524">
    <property type="term" value="F:ATP binding"/>
    <property type="evidence" value="ECO:0007669"/>
    <property type="project" value="UniProtKB-UniRule"/>
</dbReference>
<dbReference type="PANTHER" id="PTHR30075:SF2">
    <property type="entry name" value="GLYCINE--TRNA LIGASE, CHLOROPLASTIC_MITOCHONDRIAL 2"/>
    <property type="match status" value="1"/>
</dbReference>
<dbReference type="PRINTS" id="PR01045">
    <property type="entry name" value="TRNASYNTHGB"/>
</dbReference>
<dbReference type="Pfam" id="PF05746">
    <property type="entry name" value="DALR_1"/>
    <property type="match status" value="1"/>
</dbReference>
<keyword evidence="4 11" id="KW-0963">Cytoplasm</keyword>
<dbReference type="AlphaFoldDB" id="A0A6L8WCC7"/>
<evidence type="ECO:0000256" key="2">
    <source>
        <dbReference type="ARBA" id="ARBA00008226"/>
    </source>
</evidence>
<evidence type="ECO:0000256" key="9">
    <source>
        <dbReference type="ARBA" id="ARBA00023146"/>
    </source>
</evidence>
<name>A0A6L8WCC7_9PROT</name>
<evidence type="ECO:0000256" key="6">
    <source>
        <dbReference type="ARBA" id="ARBA00022741"/>
    </source>
</evidence>
<dbReference type="EC" id="6.1.1.14" evidence="11"/>
<dbReference type="GO" id="GO:0006426">
    <property type="term" value="P:glycyl-tRNA aminoacylation"/>
    <property type="evidence" value="ECO:0007669"/>
    <property type="project" value="UniProtKB-UniRule"/>
</dbReference>
<proteinExistence type="inferred from homology"/>
<dbReference type="InterPro" id="IPR008909">
    <property type="entry name" value="DALR_anticod-bd"/>
</dbReference>
<dbReference type="InterPro" id="IPR006194">
    <property type="entry name" value="Gly-tRNA-synth_heterodimer"/>
</dbReference>
<comment type="subcellular location">
    <subcellularLocation>
        <location evidence="1 11">Cytoplasm</location>
    </subcellularLocation>
</comment>
<keyword evidence="6 11" id="KW-0547">Nucleotide-binding</keyword>
<protein>
    <recommendedName>
        <fullName evidence="11">Glycine--tRNA ligase beta subunit</fullName>
        <ecNumber evidence="11">6.1.1.14</ecNumber>
    </recommendedName>
    <alternativeName>
        <fullName evidence="11">Glycyl-tRNA synthetase beta subunit</fullName>
        <shortName evidence="11">GlyRS</shortName>
    </alternativeName>
</protein>
<dbReference type="PROSITE" id="PS50861">
    <property type="entry name" value="AA_TRNA_LIGASE_II_GLYAB"/>
    <property type="match status" value="1"/>
</dbReference>
<dbReference type="NCBIfam" id="TIGR00211">
    <property type="entry name" value="glyS"/>
    <property type="match status" value="1"/>
</dbReference>
<evidence type="ECO:0000256" key="3">
    <source>
        <dbReference type="ARBA" id="ARBA00011209"/>
    </source>
</evidence>
<feature type="domain" description="DALR anticodon binding" evidence="12">
    <location>
        <begin position="571"/>
        <end position="676"/>
    </location>
</feature>
<comment type="caution">
    <text evidence="13">The sequence shown here is derived from an EMBL/GenBank/DDBJ whole genome shotgun (WGS) entry which is preliminary data.</text>
</comment>
<dbReference type="GO" id="GO:0005829">
    <property type="term" value="C:cytosol"/>
    <property type="evidence" value="ECO:0007669"/>
    <property type="project" value="TreeGrafter"/>
</dbReference>
<gene>
    <name evidence="11" type="primary">glyS</name>
    <name evidence="13" type="ORF">GQE98_15650</name>
</gene>
<dbReference type="GO" id="GO:0004820">
    <property type="term" value="F:glycine-tRNA ligase activity"/>
    <property type="evidence" value="ECO:0007669"/>
    <property type="project" value="UniProtKB-UniRule"/>
</dbReference>
<organism evidence="13 14">
    <name type="scientific">Sneathiella litorea</name>
    <dbReference type="NCBI Taxonomy" id="2606216"/>
    <lineage>
        <taxon>Bacteria</taxon>
        <taxon>Pseudomonadati</taxon>
        <taxon>Pseudomonadota</taxon>
        <taxon>Alphaproteobacteria</taxon>
        <taxon>Sneathiellales</taxon>
        <taxon>Sneathiellaceae</taxon>
        <taxon>Sneathiella</taxon>
    </lineage>
</organism>
<reference evidence="13 14" key="1">
    <citation type="submission" date="2019-12" db="EMBL/GenBank/DDBJ databases">
        <title>Snethiella sp. nov. sp. isolated from sea sand.</title>
        <authorList>
            <person name="Kim J."/>
            <person name="Jeong S.E."/>
            <person name="Jung H.S."/>
            <person name="Jeon C.O."/>
        </authorList>
    </citation>
    <scope>NUCLEOTIDE SEQUENCE [LARGE SCALE GENOMIC DNA]</scope>
    <source>
        <strain evidence="13 14">DP05</strain>
    </source>
</reference>
<evidence type="ECO:0000256" key="5">
    <source>
        <dbReference type="ARBA" id="ARBA00022598"/>
    </source>
</evidence>
<evidence type="ECO:0000313" key="13">
    <source>
        <dbReference type="EMBL" id="MZR32073.1"/>
    </source>
</evidence>
<accession>A0A6L8WCC7</accession>
<dbReference type="SUPFAM" id="SSF109604">
    <property type="entry name" value="HD-domain/PDEase-like"/>
    <property type="match status" value="1"/>
</dbReference>
<dbReference type="HAMAP" id="MF_00255">
    <property type="entry name" value="Gly_tRNA_synth_beta"/>
    <property type="match status" value="1"/>
</dbReference>